<dbReference type="SUPFAM" id="SSF57903">
    <property type="entry name" value="FYVE/PHD zinc finger"/>
    <property type="match status" value="1"/>
</dbReference>
<feature type="region of interest" description="Disordered" evidence="1">
    <location>
        <begin position="788"/>
        <end position="824"/>
    </location>
</feature>
<sequence>MSKRKAAGQVEVYEKSYAWKDNSCWLDSSLTLISTAAAPNYSDCMAPMFLELPEASPLRKLLQVVYTCIEGVQLVGREQGGTCTGSTSADHWQLTLVQQKSECQLSATVREKYSGDIRKWLQDLVRVGKGQSRQELSCWQTYDGNSLCDGRASTQEVILNIPVVLVIEMGDTQTSAWNIPASIAPYVNNSAASAAGVKYKIVGHVYAGNGHFIARYISSSTSKPRIFDYDDRKHEGHAIQLRTRKPDGWLTGSSQSIDLPEGYQIYALVYRLEGGETAQHFFRKHQIAQAQALGLRFEFNSPDNGIPFACSFQHPNAERVADENRFWLKANVNNEYPSAAVTKTIDYVSNRPRSPRKGTWHAPLAFDPPAASKSRVKRKTKSTAATPDPLPHSIFPLPSPRSPESESDVEMLDVVHSRRNSTASTNSTTPCRVWCCVCHEHKPDGDDNLKEVQCVECRYWSHMECLQDDRNLPDDFDWANDGNDFVCDRCGLFKPNEILLVPLVQEGNWRASTVQWYPAQFVQRHRDHADLADEFELRGSRCVGKRADSLQPANSKRLSKLPKVRVHRMLDHEFKHHENPHFSHIFNAALPSVAQLLAEFNAQNPVVRHYIAFSKRKPKKSEGKGTGKRMSKTDSLTAHFWMCSIGLFPTAEMSAVLEPILERLLRRRELEDVASLERSRRVFGVGSALFQILAIQDELGEQLNLNGDFLDDLRRGRVVSCGREGQEVIQFMMSAVLGSIPGASSTVEKHAKLERQLTIWVDGQRPPSYRRLANSSYDPTDPILIVAKRTAEEEAEGDSERIKKVKEDKPPPKPKPRRRRRNSP</sequence>
<evidence type="ECO:0000313" key="2">
    <source>
        <dbReference type="EMBL" id="KAK6977501.1"/>
    </source>
</evidence>
<reference evidence="2 3" key="1">
    <citation type="journal article" date="2024" name="J Genomics">
        <title>Draft genome sequencing and assembly of Favolaschia claudopus CIRM-BRFM 2984 isolated from oak limbs.</title>
        <authorList>
            <person name="Navarro D."/>
            <person name="Drula E."/>
            <person name="Chaduli D."/>
            <person name="Cazenave R."/>
            <person name="Ahrendt S."/>
            <person name="Wang J."/>
            <person name="Lipzen A."/>
            <person name="Daum C."/>
            <person name="Barry K."/>
            <person name="Grigoriev I.V."/>
            <person name="Favel A."/>
            <person name="Rosso M.N."/>
            <person name="Martin F."/>
        </authorList>
    </citation>
    <scope>NUCLEOTIDE SEQUENCE [LARGE SCALE GENOMIC DNA]</scope>
    <source>
        <strain evidence="2 3">CIRM-BRFM 2984</strain>
    </source>
</reference>
<feature type="region of interest" description="Disordered" evidence="1">
    <location>
        <begin position="349"/>
        <end position="408"/>
    </location>
</feature>
<organism evidence="2 3">
    <name type="scientific">Favolaschia claudopus</name>
    <dbReference type="NCBI Taxonomy" id="2862362"/>
    <lineage>
        <taxon>Eukaryota</taxon>
        <taxon>Fungi</taxon>
        <taxon>Dikarya</taxon>
        <taxon>Basidiomycota</taxon>
        <taxon>Agaricomycotina</taxon>
        <taxon>Agaricomycetes</taxon>
        <taxon>Agaricomycetidae</taxon>
        <taxon>Agaricales</taxon>
        <taxon>Marasmiineae</taxon>
        <taxon>Mycenaceae</taxon>
        <taxon>Favolaschia</taxon>
    </lineage>
</organism>
<proteinExistence type="predicted"/>
<feature type="compositionally biased region" description="Basic and acidic residues" evidence="1">
    <location>
        <begin position="798"/>
        <end position="811"/>
    </location>
</feature>
<evidence type="ECO:0008006" key="4">
    <source>
        <dbReference type="Google" id="ProtNLM"/>
    </source>
</evidence>
<accession>A0AAV9ZBD5</accession>
<evidence type="ECO:0000256" key="1">
    <source>
        <dbReference type="SAM" id="MobiDB-lite"/>
    </source>
</evidence>
<keyword evidence="3" id="KW-1185">Reference proteome</keyword>
<dbReference type="AlphaFoldDB" id="A0AAV9ZBD5"/>
<dbReference type="InterPro" id="IPR011011">
    <property type="entry name" value="Znf_FYVE_PHD"/>
</dbReference>
<dbReference type="EMBL" id="JAWWNJ010000167">
    <property type="protein sequence ID" value="KAK6977501.1"/>
    <property type="molecule type" value="Genomic_DNA"/>
</dbReference>
<name>A0AAV9ZBD5_9AGAR</name>
<comment type="caution">
    <text evidence="2">The sequence shown here is derived from an EMBL/GenBank/DDBJ whole genome shotgun (WGS) entry which is preliminary data.</text>
</comment>
<gene>
    <name evidence="2" type="ORF">R3P38DRAFT_3377347</name>
</gene>
<feature type="compositionally biased region" description="Basic residues" evidence="1">
    <location>
        <begin position="812"/>
        <end position="824"/>
    </location>
</feature>
<dbReference type="Proteomes" id="UP001362999">
    <property type="component" value="Unassembled WGS sequence"/>
</dbReference>
<protein>
    <recommendedName>
        <fullName evidence="4">PHD-type domain-containing protein</fullName>
    </recommendedName>
</protein>
<evidence type="ECO:0000313" key="3">
    <source>
        <dbReference type="Proteomes" id="UP001362999"/>
    </source>
</evidence>